<dbReference type="Proteomes" id="UP001519343">
    <property type="component" value="Unassembled WGS sequence"/>
</dbReference>
<sequence length="213" mass="24177">MIQIALPRLNGLVPSVESTFRKLVEEQGELSEAILLWREQQGTPFARNALHEVAAELIDVAQTCISLTFVLESAVALDLQNLLDDHLEKLRRKNYLNEEIRREQVIFHVTEDGYRVMSLPRVVIPGVTLDSTVLNISMAVGRFAQWIGKFSGASGEKVQNSQHEIDLGCGLNLLHIAQCCFTMLYILQETYLMDTDQLVENHLKKLKQRGYIK</sequence>
<dbReference type="Gene3D" id="1.10.287.1080">
    <property type="entry name" value="MazG-like"/>
    <property type="match status" value="1"/>
</dbReference>
<protein>
    <submittedName>
        <fullName evidence="1">NTP pyrophosphatase (Non-canonical NTP hydrolase)</fullName>
    </submittedName>
</protein>
<keyword evidence="1" id="KW-0378">Hydrolase</keyword>
<organism evidence="1 2">
    <name type="scientific">Ammoniphilus resinae</name>
    <dbReference type="NCBI Taxonomy" id="861532"/>
    <lineage>
        <taxon>Bacteria</taxon>
        <taxon>Bacillati</taxon>
        <taxon>Bacillota</taxon>
        <taxon>Bacilli</taxon>
        <taxon>Bacillales</taxon>
        <taxon>Paenibacillaceae</taxon>
        <taxon>Aneurinibacillus group</taxon>
        <taxon>Ammoniphilus</taxon>
    </lineage>
</organism>
<comment type="caution">
    <text evidence="1">The sequence shown here is derived from an EMBL/GenBank/DDBJ whole genome shotgun (WGS) entry which is preliminary data.</text>
</comment>
<name>A0ABS4GLK0_9BACL</name>
<reference evidence="1 2" key="1">
    <citation type="submission" date="2021-03" db="EMBL/GenBank/DDBJ databases">
        <title>Genomic Encyclopedia of Type Strains, Phase IV (KMG-IV): sequencing the most valuable type-strain genomes for metagenomic binning, comparative biology and taxonomic classification.</title>
        <authorList>
            <person name="Goeker M."/>
        </authorList>
    </citation>
    <scope>NUCLEOTIDE SEQUENCE [LARGE SCALE GENOMIC DNA]</scope>
    <source>
        <strain evidence="1 2">DSM 24738</strain>
    </source>
</reference>
<dbReference type="SUPFAM" id="SSF101386">
    <property type="entry name" value="all-alpha NTP pyrophosphatases"/>
    <property type="match status" value="1"/>
</dbReference>
<accession>A0ABS4GLK0</accession>
<gene>
    <name evidence="1" type="ORF">J2Z37_001145</name>
</gene>
<keyword evidence="2" id="KW-1185">Reference proteome</keyword>
<dbReference type="GO" id="GO:0016787">
    <property type="term" value="F:hydrolase activity"/>
    <property type="evidence" value="ECO:0007669"/>
    <property type="project" value="UniProtKB-KW"/>
</dbReference>
<dbReference type="EMBL" id="JAGGKT010000002">
    <property type="protein sequence ID" value="MBP1931148.1"/>
    <property type="molecule type" value="Genomic_DNA"/>
</dbReference>
<dbReference type="RefSeq" id="WP_209809233.1">
    <property type="nucleotide sequence ID" value="NZ_JAGGKT010000002.1"/>
</dbReference>
<proteinExistence type="predicted"/>
<evidence type="ECO:0000313" key="1">
    <source>
        <dbReference type="EMBL" id="MBP1931148.1"/>
    </source>
</evidence>
<evidence type="ECO:0000313" key="2">
    <source>
        <dbReference type="Proteomes" id="UP001519343"/>
    </source>
</evidence>